<protein>
    <submittedName>
        <fullName evidence="2">Uncharacterized protein</fullName>
    </submittedName>
</protein>
<proteinExistence type="predicted"/>
<evidence type="ECO:0000313" key="2">
    <source>
        <dbReference type="EMBL" id="MBB6094088.1"/>
    </source>
</evidence>
<sequence length="167" mass="18005">MKHVYDPSELQVTGAIPMNRYCGILLLLFVFAETVAASDPRACVAIEDAAARLACYDAAFERAPVAAAGAATTEFGMNDRLRREKDGGSPKDTEPAEISASVATASRNPQGYYTLELDNGQRWYVSESAPAQAFRQGDVVTIRRAALGSYLLTRSRGGESLRAKRIG</sequence>
<dbReference type="RefSeq" id="WP_184333044.1">
    <property type="nucleotide sequence ID" value="NZ_JACHHZ010000003.1"/>
</dbReference>
<organism evidence="2 3">
    <name type="scientific">Povalibacter uvarum</name>
    <dbReference type="NCBI Taxonomy" id="732238"/>
    <lineage>
        <taxon>Bacteria</taxon>
        <taxon>Pseudomonadati</taxon>
        <taxon>Pseudomonadota</taxon>
        <taxon>Gammaproteobacteria</taxon>
        <taxon>Steroidobacterales</taxon>
        <taxon>Steroidobacteraceae</taxon>
        <taxon>Povalibacter</taxon>
    </lineage>
</organism>
<evidence type="ECO:0000256" key="1">
    <source>
        <dbReference type="SAM" id="MobiDB-lite"/>
    </source>
</evidence>
<comment type="caution">
    <text evidence="2">The sequence shown here is derived from an EMBL/GenBank/DDBJ whole genome shotgun (WGS) entry which is preliminary data.</text>
</comment>
<feature type="compositionally biased region" description="Basic and acidic residues" evidence="1">
    <location>
        <begin position="77"/>
        <end position="94"/>
    </location>
</feature>
<accession>A0A841HPP2</accession>
<dbReference type="EMBL" id="JACHHZ010000003">
    <property type="protein sequence ID" value="MBB6094088.1"/>
    <property type="molecule type" value="Genomic_DNA"/>
</dbReference>
<keyword evidence="3" id="KW-1185">Reference proteome</keyword>
<reference evidence="2 3" key="1">
    <citation type="submission" date="2020-08" db="EMBL/GenBank/DDBJ databases">
        <title>Genomic Encyclopedia of Type Strains, Phase IV (KMG-IV): sequencing the most valuable type-strain genomes for metagenomic binning, comparative biology and taxonomic classification.</title>
        <authorList>
            <person name="Goeker M."/>
        </authorList>
    </citation>
    <scope>NUCLEOTIDE SEQUENCE [LARGE SCALE GENOMIC DNA]</scope>
    <source>
        <strain evidence="2 3">DSM 26723</strain>
    </source>
</reference>
<name>A0A841HPP2_9GAMM</name>
<dbReference type="Proteomes" id="UP000588068">
    <property type="component" value="Unassembled WGS sequence"/>
</dbReference>
<evidence type="ECO:0000313" key="3">
    <source>
        <dbReference type="Proteomes" id="UP000588068"/>
    </source>
</evidence>
<gene>
    <name evidence="2" type="ORF">HNQ60_002969</name>
</gene>
<feature type="region of interest" description="Disordered" evidence="1">
    <location>
        <begin position="77"/>
        <end position="102"/>
    </location>
</feature>
<dbReference type="AlphaFoldDB" id="A0A841HPP2"/>